<evidence type="ECO:0000313" key="3">
    <source>
        <dbReference type="EMBL" id="TKV99237.1"/>
    </source>
</evidence>
<feature type="signal peptide" evidence="2">
    <location>
        <begin position="1"/>
        <end position="20"/>
    </location>
</feature>
<accession>A0A4U6TB45</accession>
<dbReference type="Gramene" id="TKV99237">
    <property type="protein sequence ID" value="TKV99237"/>
    <property type="gene ID" value="SEVIR_8G031033v2"/>
</dbReference>
<protein>
    <submittedName>
        <fullName evidence="3">Uncharacterized protein</fullName>
    </submittedName>
</protein>
<gene>
    <name evidence="3" type="ORF">SEVIR_8G031033v2</name>
</gene>
<keyword evidence="2" id="KW-0732">Signal</keyword>
<sequence length="115" mass="12567">MAAEARLVAVLAVAAGTGRAVTVVRREDVLPQQRDPARPMRRAQPGPPPSPHSCWPTSGPEVGTWPRIPRHGQASCTAPSWRPPSSCAARRVWVVLLRRRSSRHPARCSARLEAQ</sequence>
<feature type="region of interest" description="Disordered" evidence="1">
    <location>
        <begin position="26"/>
        <end position="84"/>
    </location>
</feature>
<feature type="chain" id="PRO_5020599341" evidence="2">
    <location>
        <begin position="21"/>
        <end position="115"/>
    </location>
</feature>
<reference evidence="3" key="1">
    <citation type="submission" date="2019-03" db="EMBL/GenBank/DDBJ databases">
        <title>WGS assembly of Setaria viridis.</title>
        <authorList>
            <person name="Huang P."/>
            <person name="Jenkins J."/>
            <person name="Grimwood J."/>
            <person name="Barry K."/>
            <person name="Healey A."/>
            <person name="Mamidi S."/>
            <person name="Sreedasyam A."/>
            <person name="Shu S."/>
            <person name="Feldman M."/>
            <person name="Wu J."/>
            <person name="Yu Y."/>
            <person name="Chen C."/>
            <person name="Johnson J."/>
            <person name="Rokhsar D."/>
            <person name="Baxter I."/>
            <person name="Schmutz J."/>
            <person name="Brutnell T."/>
            <person name="Kellogg E."/>
        </authorList>
    </citation>
    <scope>NUCLEOTIDE SEQUENCE [LARGE SCALE GENOMIC DNA]</scope>
</reference>
<evidence type="ECO:0000313" key="4">
    <source>
        <dbReference type="Proteomes" id="UP000298652"/>
    </source>
</evidence>
<proteinExistence type="predicted"/>
<keyword evidence="4" id="KW-1185">Reference proteome</keyword>
<evidence type="ECO:0000256" key="1">
    <source>
        <dbReference type="SAM" id="MobiDB-lite"/>
    </source>
</evidence>
<evidence type="ECO:0000256" key="2">
    <source>
        <dbReference type="SAM" id="SignalP"/>
    </source>
</evidence>
<organism evidence="3 4">
    <name type="scientific">Setaria viridis</name>
    <name type="common">Green bristlegrass</name>
    <name type="synonym">Setaria italica subsp. viridis</name>
    <dbReference type="NCBI Taxonomy" id="4556"/>
    <lineage>
        <taxon>Eukaryota</taxon>
        <taxon>Viridiplantae</taxon>
        <taxon>Streptophyta</taxon>
        <taxon>Embryophyta</taxon>
        <taxon>Tracheophyta</taxon>
        <taxon>Spermatophyta</taxon>
        <taxon>Magnoliopsida</taxon>
        <taxon>Liliopsida</taxon>
        <taxon>Poales</taxon>
        <taxon>Poaceae</taxon>
        <taxon>PACMAD clade</taxon>
        <taxon>Panicoideae</taxon>
        <taxon>Panicodae</taxon>
        <taxon>Paniceae</taxon>
        <taxon>Cenchrinae</taxon>
        <taxon>Setaria</taxon>
    </lineage>
</organism>
<dbReference type="AlphaFoldDB" id="A0A4U6TB45"/>
<dbReference type="Proteomes" id="UP000298652">
    <property type="component" value="Chromosome 8"/>
</dbReference>
<name>A0A4U6TB45_SETVI</name>
<dbReference type="EMBL" id="CM016559">
    <property type="protein sequence ID" value="TKV99237.1"/>
    <property type="molecule type" value="Genomic_DNA"/>
</dbReference>